<protein>
    <submittedName>
        <fullName evidence="1">Uncharacterized protein</fullName>
    </submittedName>
</protein>
<dbReference type="EMBL" id="BGPR01000140">
    <property type="protein sequence ID" value="GBL98547.1"/>
    <property type="molecule type" value="Genomic_DNA"/>
</dbReference>
<dbReference type="AlphaFoldDB" id="A0A4Y2C476"/>
<gene>
    <name evidence="1" type="ORF">AVEN_111655_1</name>
</gene>
<sequence>MCVLETNYLAAGGLTDGVFFQKKMKCGPVSPEIPPGQQFGLPSAFYHKYYSAVLSQKLEEEENPLRYCLSYLPRFKSLMSSPSCSHIRCPQWTIGKVKVSGPKGSRIETRFLCRTAAYVGLLHVKSYVGGQTCSCWCVVEVWGGSSSSGVVLVI</sequence>
<dbReference type="Proteomes" id="UP000499080">
    <property type="component" value="Unassembled WGS sequence"/>
</dbReference>
<reference evidence="1 2" key="1">
    <citation type="journal article" date="2019" name="Sci. Rep.">
        <title>Orb-weaving spider Araneus ventricosus genome elucidates the spidroin gene catalogue.</title>
        <authorList>
            <person name="Kono N."/>
            <person name="Nakamura H."/>
            <person name="Ohtoshi R."/>
            <person name="Moran D.A.P."/>
            <person name="Shinohara A."/>
            <person name="Yoshida Y."/>
            <person name="Fujiwara M."/>
            <person name="Mori M."/>
            <person name="Tomita M."/>
            <person name="Arakawa K."/>
        </authorList>
    </citation>
    <scope>NUCLEOTIDE SEQUENCE [LARGE SCALE GENOMIC DNA]</scope>
</reference>
<name>A0A4Y2C476_ARAVE</name>
<evidence type="ECO:0000313" key="1">
    <source>
        <dbReference type="EMBL" id="GBL98547.1"/>
    </source>
</evidence>
<comment type="caution">
    <text evidence="1">The sequence shown here is derived from an EMBL/GenBank/DDBJ whole genome shotgun (WGS) entry which is preliminary data.</text>
</comment>
<organism evidence="1 2">
    <name type="scientific">Araneus ventricosus</name>
    <name type="common">Orbweaver spider</name>
    <name type="synonym">Epeira ventricosa</name>
    <dbReference type="NCBI Taxonomy" id="182803"/>
    <lineage>
        <taxon>Eukaryota</taxon>
        <taxon>Metazoa</taxon>
        <taxon>Ecdysozoa</taxon>
        <taxon>Arthropoda</taxon>
        <taxon>Chelicerata</taxon>
        <taxon>Arachnida</taxon>
        <taxon>Araneae</taxon>
        <taxon>Araneomorphae</taxon>
        <taxon>Entelegynae</taxon>
        <taxon>Araneoidea</taxon>
        <taxon>Araneidae</taxon>
        <taxon>Araneus</taxon>
    </lineage>
</organism>
<evidence type="ECO:0000313" key="2">
    <source>
        <dbReference type="Proteomes" id="UP000499080"/>
    </source>
</evidence>
<accession>A0A4Y2C476</accession>
<proteinExistence type="predicted"/>
<keyword evidence="2" id="KW-1185">Reference proteome</keyword>